<proteinExistence type="predicted"/>
<sequence>MSVFNRSVPGHPKRWGDSGKPCRSQPTWRDCTRSVHHKSLMVFGAITSDFKMPMIFVEKRVKVDGRNYLKGVLEKEELS</sequence>
<reference evidence="2 3" key="2">
    <citation type="submission" date="2018-11" db="EMBL/GenBank/DDBJ databases">
        <authorList>
            <consortium name="Pathogen Informatics"/>
        </authorList>
    </citation>
    <scope>NUCLEOTIDE SEQUENCE [LARGE SCALE GENOMIC DNA]</scope>
    <source>
        <strain evidence="2 3">MHpl1</strain>
    </source>
</reference>
<reference evidence="4" key="1">
    <citation type="submission" date="2017-02" db="UniProtKB">
        <authorList>
            <consortium name="WormBaseParasite"/>
        </authorList>
    </citation>
    <scope>IDENTIFICATION</scope>
</reference>
<dbReference type="WBParaSite" id="HPLM_0001063401-mRNA-1">
    <property type="protein sequence ID" value="HPLM_0001063401-mRNA-1"/>
    <property type="gene ID" value="HPLM_0001063401"/>
</dbReference>
<name>A0A0N4WI71_HAEPC</name>
<dbReference type="EMBL" id="UZAF01017345">
    <property type="protein sequence ID" value="VDO40669.1"/>
    <property type="molecule type" value="Genomic_DNA"/>
</dbReference>
<keyword evidence="3" id="KW-1185">Reference proteome</keyword>
<gene>
    <name evidence="2" type="ORF">HPLM_LOCUS10626</name>
</gene>
<evidence type="ECO:0000313" key="4">
    <source>
        <dbReference type="WBParaSite" id="HPLM_0001063401-mRNA-1"/>
    </source>
</evidence>
<feature type="region of interest" description="Disordered" evidence="1">
    <location>
        <begin position="1"/>
        <end position="28"/>
    </location>
</feature>
<organism evidence="4">
    <name type="scientific">Haemonchus placei</name>
    <name type="common">Barber's pole worm</name>
    <dbReference type="NCBI Taxonomy" id="6290"/>
    <lineage>
        <taxon>Eukaryota</taxon>
        <taxon>Metazoa</taxon>
        <taxon>Ecdysozoa</taxon>
        <taxon>Nematoda</taxon>
        <taxon>Chromadorea</taxon>
        <taxon>Rhabditida</taxon>
        <taxon>Rhabditina</taxon>
        <taxon>Rhabditomorpha</taxon>
        <taxon>Strongyloidea</taxon>
        <taxon>Trichostrongylidae</taxon>
        <taxon>Haemonchus</taxon>
    </lineage>
</organism>
<dbReference type="AlphaFoldDB" id="A0A0N4WI71"/>
<evidence type="ECO:0000256" key="1">
    <source>
        <dbReference type="SAM" id="MobiDB-lite"/>
    </source>
</evidence>
<dbReference type="Proteomes" id="UP000268014">
    <property type="component" value="Unassembled WGS sequence"/>
</dbReference>
<protein>
    <submittedName>
        <fullName evidence="4">Ribosomal_L18e/L15P domain-containing protein</fullName>
    </submittedName>
</protein>
<evidence type="ECO:0000313" key="2">
    <source>
        <dbReference type="EMBL" id="VDO40669.1"/>
    </source>
</evidence>
<accession>A0A0N4WI71</accession>
<evidence type="ECO:0000313" key="3">
    <source>
        <dbReference type="Proteomes" id="UP000268014"/>
    </source>
</evidence>